<keyword evidence="1" id="KW-0966">Cell projection</keyword>
<evidence type="ECO:0000313" key="1">
    <source>
        <dbReference type="EMBL" id="MCE5975050.1"/>
    </source>
</evidence>
<protein>
    <submittedName>
        <fullName evidence="1">Flagellar biosynthesis protein</fullName>
    </submittedName>
</protein>
<gene>
    <name evidence="1" type="ORF">LZA78_16345</name>
</gene>
<accession>A0ABS8Z538</accession>
<name>A0ABS8Z538_9RHOB</name>
<organism evidence="1 2">
    <name type="scientific">Rhodobacter flavimaris</name>
    <dbReference type="NCBI Taxonomy" id="2907145"/>
    <lineage>
        <taxon>Bacteria</taxon>
        <taxon>Pseudomonadati</taxon>
        <taxon>Pseudomonadota</taxon>
        <taxon>Alphaproteobacteria</taxon>
        <taxon>Rhodobacterales</taxon>
        <taxon>Rhodobacter group</taxon>
        <taxon>Rhodobacter</taxon>
    </lineage>
</organism>
<dbReference type="Proteomes" id="UP001521181">
    <property type="component" value="Unassembled WGS sequence"/>
</dbReference>
<dbReference type="RefSeq" id="WP_233677984.1">
    <property type="nucleotide sequence ID" value="NZ_JAJUOS010000016.1"/>
</dbReference>
<reference evidence="1 2" key="1">
    <citation type="submission" date="2021-12" db="EMBL/GenBank/DDBJ databases">
        <title>Sinirhodobacter sp. WL0062 is a bacterium isolated from seawater.</title>
        <authorList>
            <person name="Wang L."/>
            <person name="He W."/>
            <person name="Zhang D.-F."/>
        </authorList>
    </citation>
    <scope>NUCLEOTIDE SEQUENCE [LARGE SCALE GENOMIC DNA]</scope>
    <source>
        <strain evidence="1 2">WL0062</strain>
    </source>
</reference>
<keyword evidence="1" id="KW-0969">Cilium</keyword>
<dbReference type="EMBL" id="JAJUOS010000016">
    <property type="protein sequence ID" value="MCE5975050.1"/>
    <property type="molecule type" value="Genomic_DNA"/>
</dbReference>
<sequence>MTSRLALQSFEPVEDTPEQFALSPVELEELRLSAFEKGYAAGWDDASAAQDKEHAKFLGEIAQSLQDMAFGFQEARQHLLAALQPLLTGMTAKVLPAIVRQTLAPIVAEQLMPLAAEQAAAPITIYANPDALPDVRDAIGTIAGLPLTFLPDPLLSGGQVQLRMGETETRIDLDGVIALIGEAVATYLNTQHEDAPHG</sequence>
<comment type="caution">
    <text evidence="1">The sequence shown here is derived from an EMBL/GenBank/DDBJ whole genome shotgun (WGS) entry which is preliminary data.</text>
</comment>
<keyword evidence="2" id="KW-1185">Reference proteome</keyword>
<evidence type="ECO:0000313" key="2">
    <source>
        <dbReference type="Proteomes" id="UP001521181"/>
    </source>
</evidence>
<proteinExistence type="predicted"/>
<keyword evidence="1" id="KW-0282">Flagellum</keyword>